<feature type="compositionally biased region" description="Basic residues" evidence="1">
    <location>
        <begin position="53"/>
        <end position="62"/>
    </location>
</feature>
<evidence type="ECO:0000313" key="3">
    <source>
        <dbReference type="Proteomes" id="UP000032352"/>
    </source>
</evidence>
<feature type="compositionally biased region" description="Polar residues" evidence="1">
    <location>
        <begin position="29"/>
        <end position="39"/>
    </location>
</feature>
<name>A0AAE9Z4X5_9GAMM</name>
<dbReference type="Proteomes" id="UP000032352">
    <property type="component" value="Chromosome"/>
</dbReference>
<proteinExistence type="predicted"/>
<keyword evidence="3" id="KW-1185">Reference proteome</keyword>
<dbReference type="RefSeq" id="WP_044840544.1">
    <property type="nucleotide sequence ID" value="NZ_CP059733.1"/>
</dbReference>
<reference evidence="2 3" key="1">
    <citation type="journal article" date="2015" name="Genome Announc.">
        <title>Draft Genome Sequences of Marine Isolates of Thalassomonas viridans and Thalassomonas actiniarum.</title>
        <authorList>
            <person name="Olonade I."/>
            <person name="van Zyl L.J."/>
            <person name="Trindade M."/>
        </authorList>
    </citation>
    <scope>NUCLEOTIDE SEQUENCE [LARGE SCALE GENOMIC DNA]</scope>
    <source>
        <strain evidence="2 3">XOM25</strain>
    </source>
</reference>
<feature type="region of interest" description="Disordered" evidence="1">
    <location>
        <begin position="27"/>
        <end position="85"/>
    </location>
</feature>
<dbReference type="KEGG" id="tvd:SG34_007170"/>
<sequence length="111" mass="12588">MAKSNDMPELNSAKVFLTILFTKEHLKPPNQQQLSTDSGTHPRHQSLQMPLRSRQKMKTRHLTTRDDFPSTATLSGNDDRNSFTIDGLRRNNAWLNNERVGFAKNTGVLPA</sequence>
<organism evidence="2 3">
    <name type="scientific">Thalassomonas viridans</name>
    <dbReference type="NCBI Taxonomy" id="137584"/>
    <lineage>
        <taxon>Bacteria</taxon>
        <taxon>Pseudomonadati</taxon>
        <taxon>Pseudomonadota</taxon>
        <taxon>Gammaproteobacteria</taxon>
        <taxon>Alteromonadales</taxon>
        <taxon>Colwelliaceae</taxon>
        <taxon>Thalassomonas</taxon>
    </lineage>
</organism>
<accession>A0AAE9Z4X5</accession>
<reference evidence="2 3" key="2">
    <citation type="journal article" date="2022" name="Mar. Drugs">
        <title>Bioassay-Guided Fractionation Leads to the Detection of Cholic Acid Generated by the Rare Thalassomonas sp.</title>
        <authorList>
            <person name="Pheiffer F."/>
            <person name="Schneider Y.K."/>
            <person name="Hansen E.H."/>
            <person name="Andersen J.H."/>
            <person name="Isaksson J."/>
            <person name="Busche T."/>
            <person name="R C."/>
            <person name="Kalinowski J."/>
            <person name="Zyl L.V."/>
            <person name="Trindade M."/>
        </authorList>
    </citation>
    <scope>NUCLEOTIDE SEQUENCE [LARGE SCALE GENOMIC DNA]</scope>
    <source>
        <strain evidence="2 3">XOM25</strain>
    </source>
</reference>
<dbReference type="AlphaFoldDB" id="A0AAE9Z4X5"/>
<evidence type="ECO:0000256" key="1">
    <source>
        <dbReference type="SAM" id="MobiDB-lite"/>
    </source>
</evidence>
<dbReference type="EMBL" id="CP059733">
    <property type="protein sequence ID" value="WDE06678.1"/>
    <property type="molecule type" value="Genomic_DNA"/>
</dbReference>
<evidence type="ECO:0000313" key="2">
    <source>
        <dbReference type="EMBL" id="WDE06678.1"/>
    </source>
</evidence>
<gene>
    <name evidence="2" type="ORF">SG34_007170</name>
</gene>
<protein>
    <submittedName>
        <fullName evidence="2">Uncharacterized protein</fullName>
    </submittedName>
</protein>